<reference evidence="2" key="1">
    <citation type="submission" date="2020-01" db="EMBL/GenBank/DDBJ databases">
        <authorList>
            <person name="Fang Y."/>
            <person name="Sun R."/>
            <person name="Nie L."/>
            <person name="He J."/>
            <person name="Hao L."/>
            <person name="Wang L."/>
            <person name="Su S."/>
            <person name="Lv E."/>
            <person name="Zhang Z."/>
            <person name="Xie R."/>
            <person name="Liu H."/>
        </authorList>
    </citation>
    <scope>NUCLEOTIDE SEQUENCE [LARGE SCALE GENOMIC DNA]</scope>
    <source>
        <strain evidence="2">XCT-53</strain>
    </source>
</reference>
<evidence type="ECO:0000313" key="1">
    <source>
        <dbReference type="EMBL" id="NBN77434.1"/>
    </source>
</evidence>
<name>A0A7X5F0V4_9HYPH</name>
<keyword evidence="2" id="KW-1185">Reference proteome</keyword>
<proteinExistence type="predicted"/>
<accession>A0A7X5F0V4</accession>
<comment type="caution">
    <text evidence="1">The sequence shown here is derived from an EMBL/GenBank/DDBJ whole genome shotgun (WGS) entry which is preliminary data.</text>
</comment>
<protein>
    <submittedName>
        <fullName evidence="1">Phosphatidylglycerophosphatase</fullName>
    </submittedName>
</protein>
<dbReference type="AlphaFoldDB" id="A0A7X5F0V4"/>
<gene>
    <name evidence="1" type="ORF">GWI72_04040</name>
</gene>
<dbReference type="RefSeq" id="WP_161675750.1">
    <property type="nucleotide sequence ID" value="NZ_JAABLP010000002.1"/>
</dbReference>
<organism evidence="1 2">
    <name type="scientific">Pannonibacter tanglangensis</name>
    <dbReference type="NCBI Taxonomy" id="2750084"/>
    <lineage>
        <taxon>Bacteria</taxon>
        <taxon>Pseudomonadati</taxon>
        <taxon>Pseudomonadota</taxon>
        <taxon>Alphaproteobacteria</taxon>
        <taxon>Hyphomicrobiales</taxon>
        <taxon>Stappiaceae</taxon>
        <taxon>Pannonibacter</taxon>
    </lineage>
</organism>
<evidence type="ECO:0000313" key="2">
    <source>
        <dbReference type="Proteomes" id="UP000586722"/>
    </source>
</evidence>
<sequence length="100" mass="10211">MFGSEDTWASLIGLSGLLNPLALLTGGLLGWYADAKVKIAIAAFAAACLSVVVDAALRVTGSAQFTPEVGALAAFPFRFVAGGCAAALVFSVRRMFGRSA</sequence>
<dbReference type="EMBL" id="JAABLQ010000001">
    <property type="protein sequence ID" value="NBN77434.1"/>
    <property type="molecule type" value="Genomic_DNA"/>
</dbReference>
<dbReference type="Proteomes" id="UP000586722">
    <property type="component" value="Unassembled WGS sequence"/>
</dbReference>